<comment type="subcellular location">
    <subcellularLocation>
        <location evidence="1">Cell membrane</location>
        <topology evidence="1">Multi-pass membrane protein</topology>
    </subcellularLocation>
</comment>
<dbReference type="Pfam" id="PF03772">
    <property type="entry name" value="Competence"/>
    <property type="match status" value="1"/>
</dbReference>
<evidence type="ECO:0000256" key="4">
    <source>
        <dbReference type="ARBA" id="ARBA00022989"/>
    </source>
</evidence>
<gene>
    <name evidence="9" type="ORF">COW81_00500</name>
</gene>
<keyword evidence="4 6" id="KW-1133">Transmembrane helix</keyword>
<evidence type="ECO:0008006" key="11">
    <source>
        <dbReference type="Google" id="ProtNLM"/>
    </source>
</evidence>
<feature type="transmembrane region" description="Helical" evidence="6">
    <location>
        <begin position="29"/>
        <end position="48"/>
    </location>
</feature>
<accession>A0A2H0DZ05</accession>
<dbReference type="AlphaFoldDB" id="A0A2H0DZ05"/>
<organism evidence="9 10">
    <name type="scientific">Candidatus Campbellbacteria bacterium CG22_combo_CG10-13_8_21_14_all_36_13</name>
    <dbReference type="NCBI Taxonomy" id="1974529"/>
    <lineage>
        <taxon>Bacteria</taxon>
        <taxon>Candidatus Campbelliibacteriota</taxon>
    </lineage>
</organism>
<evidence type="ECO:0000256" key="6">
    <source>
        <dbReference type="SAM" id="Phobius"/>
    </source>
</evidence>
<evidence type="ECO:0000313" key="9">
    <source>
        <dbReference type="EMBL" id="PIP87414.1"/>
    </source>
</evidence>
<feature type="transmembrane region" description="Helical" evidence="6">
    <location>
        <begin position="314"/>
        <end position="332"/>
    </location>
</feature>
<sequence length="486" mass="54273">MENTKIFYAIIISFFLGTAGYFILNTGIFVSIFILVLGISILLFVFLTKSKENFIILFAVFLVAMSFGSIRAQVKDSHIVRTLDSYIGKNIDIEGEVVRDVRMRGAYKEIIIKTKEGDGIRVSVDLHADVVYGDVVYISGKLQKPKNFETDTGRVFDYVSYLERKNISYQIFYPEIEVLNHDGGNKLKKVLLGIKNGFVGSISSVVPEPHASLAGGITVGADDSLGDELEEDLRRTGIIHIVVLSGYNVTIVSEFFMKMFAFLPFVWKSVLGALAILLFMIMTGATATIVRASIMAGLLILARVTGRTSDVMRLLFVAGFVMVLINPFVLLYDPSFQLSFLATFGLIFGTPYVERLFKGITKFVSIKEFAVSTIATQIFVLPLILYMTGQVSVVALIVNLLVLPVIPFAMFIGLFVGLVGFVSYGLAFPFGFVEYVVLDYVFLVVDMFSKLSFASISIPNFSIWWMFGLYLLYGAVWYLWRQKIKE</sequence>
<evidence type="ECO:0000259" key="8">
    <source>
        <dbReference type="Pfam" id="PF13567"/>
    </source>
</evidence>
<feature type="domain" description="DUF4131" evidence="8">
    <location>
        <begin position="32"/>
        <end position="178"/>
    </location>
</feature>
<evidence type="ECO:0000256" key="1">
    <source>
        <dbReference type="ARBA" id="ARBA00004651"/>
    </source>
</evidence>
<name>A0A2H0DZ05_9BACT</name>
<evidence type="ECO:0000259" key="7">
    <source>
        <dbReference type="Pfam" id="PF03772"/>
    </source>
</evidence>
<dbReference type="Proteomes" id="UP000231143">
    <property type="component" value="Unassembled WGS sequence"/>
</dbReference>
<dbReference type="InterPro" id="IPR004477">
    <property type="entry name" value="ComEC_N"/>
</dbReference>
<dbReference type="PANTHER" id="PTHR30619:SF1">
    <property type="entry name" value="RECOMBINATION PROTEIN 2"/>
    <property type="match status" value="1"/>
</dbReference>
<dbReference type="Pfam" id="PF13567">
    <property type="entry name" value="DUF4131"/>
    <property type="match status" value="1"/>
</dbReference>
<evidence type="ECO:0000256" key="5">
    <source>
        <dbReference type="ARBA" id="ARBA00023136"/>
    </source>
</evidence>
<keyword evidence="2" id="KW-1003">Cell membrane</keyword>
<feature type="transmembrane region" description="Helical" evidence="6">
    <location>
        <begin position="6"/>
        <end position="24"/>
    </location>
</feature>
<dbReference type="InterPro" id="IPR052159">
    <property type="entry name" value="Competence_DNA_uptake"/>
</dbReference>
<proteinExistence type="predicted"/>
<evidence type="ECO:0000256" key="2">
    <source>
        <dbReference type="ARBA" id="ARBA00022475"/>
    </source>
</evidence>
<keyword evidence="5 6" id="KW-0472">Membrane</keyword>
<feature type="transmembrane region" description="Helical" evidence="6">
    <location>
        <begin position="393"/>
        <end position="419"/>
    </location>
</feature>
<comment type="caution">
    <text evidence="9">The sequence shown here is derived from an EMBL/GenBank/DDBJ whole genome shotgun (WGS) entry which is preliminary data.</text>
</comment>
<dbReference type="EMBL" id="PCTT01000006">
    <property type="protein sequence ID" value="PIP87414.1"/>
    <property type="molecule type" value="Genomic_DNA"/>
</dbReference>
<feature type="transmembrane region" description="Helical" evidence="6">
    <location>
        <begin position="369"/>
        <end position="387"/>
    </location>
</feature>
<dbReference type="InterPro" id="IPR025405">
    <property type="entry name" value="DUF4131"/>
</dbReference>
<feature type="domain" description="ComEC/Rec2-related protein" evidence="7">
    <location>
        <begin position="218"/>
        <end position="482"/>
    </location>
</feature>
<dbReference type="PANTHER" id="PTHR30619">
    <property type="entry name" value="DNA INTERNALIZATION/COMPETENCE PROTEIN COMEC/REC2"/>
    <property type="match status" value="1"/>
</dbReference>
<feature type="transmembrane region" description="Helical" evidence="6">
    <location>
        <begin position="54"/>
        <end position="72"/>
    </location>
</feature>
<reference evidence="9 10" key="1">
    <citation type="submission" date="2017-09" db="EMBL/GenBank/DDBJ databases">
        <title>Depth-based differentiation of microbial function through sediment-hosted aquifers and enrichment of novel symbionts in the deep terrestrial subsurface.</title>
        <authorList>
            <person name="Probst A.J."/>
            <person name="Ladd B."/>
            <person name="Jarett J.K."/>
            <person name="Geller-Mcgrath D.E."/>
            <person name="Sieber C.M."/>
            <person name="Emerson J.B."/>
            <person name="Anantharaman K."/>
            <person name="Thomas B.C."/>
            <person name="Malmstrom R."/>
            <person name="Stieglmeier M."/>
            <person name="Klingl A."/>
            <person name="Woyke T."/>
            <person name="Ryan C.M."/>
            <person name="Banfield J.F."/>
        </authorList>
    </citation>
    <scope>NUCLEOTIDE SEQUENCE [LARGE SCALE GENOMIC DNA]</scope>
    <source>
        <strain evidence="9">CG22_combo_CG10-13_8_21_14_all_36_13</strain>
    </source>
</reference>
<dbReference type="GO" id="GO:0005886">
    <property type="term" value="C:plasma membrane"/>
    <property type="evidence" value="ECO:0007669"/>
    <property type="project" value="UniProtKB-SubCell"/>
</dbReference>
<protein>
    <recommendedName>
        <fullName evidence="11">ComEC/Rec2-related protein domain-containing protein</fullName>
    </recommendedName>
</protein>
<dbReference type="NCBIfam" id="TIGR00360">
    <property type="entry name" value="ComEC_N-term"/>
    <property type="match status" value="1"/>
</dbReference>
<feature type="transmembrane region" description="Helical" evidence="6">
    <location>
        <begin position="426"/>
        <end position="443"/>
    </location>
</feature>
<keyword evidence="3 6" id="KW-0812">Transmembrane</keyword>
<feature type="transmembrane region" description="Helical" evidence="6">
    <location>
        <begin position="338"/>
        <end position="357"/>
    </location>
</feature>
<feature type="transmembrane region" description="Helical" evidence="6">
    <location>
        <begin position="273"/>
        <end position="302"/>
    </location>
</feature>
<evidence type="ECO:0000256" key="3">
    <source>
        <dbReference type="ARBA" id="ARBA00022692"/>
    </source>
</evidence>
<feature type="transmembrane region" description="Helical" evidence="6">
    <location>
        <begin position="463"/>
        <end position="480"/>
    </location>
</feature>
<evidence type="ECO:0000313" key="10">
    <source>
        <dbReference type="Proteomes" id="UP000231143"/>
    </source>
</evidence>